<dbReference type="EMBL" id="SPHZ02000012">
    <property type="protein sequence ID" value="KAF0889304.1"/>
    <property type="molecule type" value="Genomic_DNA"/>
</dbReference>
<name>A0A6G1BNG1_9ORYZ</name>
<gene>
    <name evidence="1" type="ORF">E2562_022854</name>
</gene>
<protein>
    <submittedName>
        <fullName evidence="1">Uncharacterized protein</fullName>
    </submittedName>
</protein>
<proteinExistence type="predicted"/>
<comment type="caution">
    <text evidence="1">The sequence shown here is derived from an EMBL/GenBank/DDBJ whole genome shotgun (WGS) entry which is preliminary data.</text>
</comment>
<accession>A0A6G1BNG1</accession>
<dbReference type="Proteomes" id="UP000479710">
    <property type="component" value="Unassembled WGS sequence"/>
</dbReference>
<evidence type="ECO:0000313" key="1">
    <source>
        <dbReference type="EMBL" id="KAF0889304.1"/>
    </source>
</evidence>
<keyword evidence="2" id="KW-1185">Reference proteome</keyword>
<dbReference type="AlphaFoldDB" id="A0A6G1BNG1"/>
<evidence type="ECO:0000313" key="2">
    <source>
        <dbReference type="Proteomes" id="UP000479710"/>
    </source>
</evidence>
<organism evidence="1 2">
    <name type="scientific">Oryza meyeriana var. granulata</name>
    <dbReference type="NCBI Taxonomy" id="110450"/>
    <lineage>
        <taxon>Eukaryota</taxon>
        <taxon>Viridiplantae</taxon>
        <taxon>Streptophyta</taxon>
        <taxon>Embryophyta</taxon>
        <taxon>Tracheophyta</taxon>
        <taxon>Spermatophyta</taxon>
        <taxon>Magnoliopsida</taxon>
        <taxon>Liliopsida</taxon>
        <taxon>Poales</taxon>
        <taxon>Poaceae</taxon>
        <taxon>BOP clade</taxon>
        <taxon>Oryzoideae</taxon>
        <taxon>Oryzeae</taxon>
        <taxon>Oryzinae</taxon>
        <taxon>Oryza</taxon>
        <taxon>Oryza meyeriana</taxon>
    </lineage>
</organism>
<sequence length="99" mass="10198">MVPVRVPPLPELRAAFVTPDAYPELSASTTGPRAPPTTATSLLFAASMWNHRHPLPSIVVAGVHRVPEATLPSSATAAVCHGVAGTNARASLPPPLHPA</sequence>
<reference evidence="1 2" key="1">
    <citation type="submission" date="2019-11" db="EMBL/GenBank/DDBJ databases">
        <title>Whole genome sequence of Oryza granulata.</title>
        <authorList>
            <person name="Li W."/>
        </authorList>
    </citation>
    <scope>NUCLEOTIDE SEQUENCE [LARGE SCALE GENOMIC DNA]</scope>
    <source>
        <strain evidence="2">cv. Menghai</strain>
        <tissue evidence="1">Leaf</tissue>
    </source>
</reference>